<evidence type="ECO:0000313" key="4">
    <source>
        <dbReference type="EMBL" id="PZX16426.1"/>
    </source>
</evidence>
<organism evidence="4 5">
    <name type="scientific">Breznakibacter xylanolyticus</name>
    <dbReference type="NCBI Taxonomy" id="990"/>
    <lineage>
        <taxon>Bacteria</taxon>
        <taxon>Pseudomonadati</taxon>
        <taxon>Bacteroidota</taxon>
        <taxon>Bacteroidia</taxon>
        <taxon>Marinilabiliales</taxon>
        <taxon>Marinilabiliaceae</taxon>
        <taxon>Breznakibacter</taxon>
    </lineage>
</organism>
<gene>
    <name evidence="4" type="ORF">LX69_01921</name>
</gene>
<feature type="modified residue" description="4-aspartylphosphate" evidence="2">
    <location>
        <position position="55"/>
    </location>
</feature>
<dbReference type="Pfam" id="PF07228">
    <property type="entry name" value="SpoIIE"/>
    <property type="match status" value="1"/>
</dbReference>
<dbReference type="PROSITE" id="PS50110">
    <property type="entry name" value="RESPONSE_REGULATORY"/>
    <property type="match status" value="1"/>
</dbReference>
<dbReference type="InterPro" id="IPR050595">
    <property type="entry name" value="Bact_response_regulator"/>
</dbReference>
<dbReference type="InterPro" id="IPR036457">
    <property type="entry name" value="PPM-type-like_dom_sf"/>
</dbReference>
<dbReference type="SMART" id="SM00331">
    <property type="entry name" value="PP2C_SIG"/>
    <property type="match status" value="1"/>
</dbReference>
<dbReference type="Pfam" id="PF00072">
    <property type="entry name" value="Response_reg"/>
    <property type="match status" value="1"/>
</dbReference>
<dbReference type="GO" id="GO:0000160">
    <property type="term" value="P:phosphorelay signal transduction system"/>
    <property type="evidence" value="ECO:0007669"/>
    <property type="project" value="InterPro"/>
</dbReference>
<evidence type="ECO:0000313" key="5">
    <source>
        <dbReference type="Proteomes" id="UP000249239"/>
    </source>
</evidence>
<dbReference type="Gene3D" id="3.40.50.2300">
    <property type="match status" value="1"/>
</dbReference>
<dbReference type="OrthoDB" id="1119265at2"/>
<dbReference type="Gene3D" id="3.60.40.10">
    <property type="entry name" value="PPM-type phosphatase domain"/>
    <property type="match status" value="1"/>
</dbReference>
<dbReference type="PANTHER" id="PTHR44591">
    <property type="entry name" value="STRESS RESPONSE REGULATOR PROTEIN 1"/>
    <property type="match status" value="1"/>
</dbReference>
<proteinExistence type="predicted"/>
<dbReference type="InterPro" id="IPR001932">
    <property type="entry name" value="PPM-type_phosphatase-like_dom"/>
</dbReference>
<reference evidence="4 5" key="1">
    <citation type="submission" date="2018-06" db="EMBL/GenBank/DDBJ databases">
        <title>Genomic Encyclopedia of Archaeal and Bacterial Type Strains, Phase II (KMG-II): from individual species to whole genera.</title>
        <authorList>
            <person name="Goeker M."/>
        </authorList>
    </citation>
    <scope>NUCLEOTIDE SEQUENCE [LARGE SCALE GENOMIC DNA]</scope>
    <source>
        <strain evidence="4 5">DSM 6779</strain>
    </source>
</reference>
<dbReference type="Proteomes" id="UP000249239">
    <property type="component" value="Unassembled WGS sequence"/>
</dbReference>
<dbReference type="EMBL" id="QKZK01000013">
    <property type="protein sequence ID" value="PZX16426.1"/>
    <property type="molecule type" value="Genomic_DNA"/>
</dbReference>
<evidence type="ECO:0000256" key="1">
    <source>
        <dbReference type="ARBA" id="ARBA00022553"/>
    </source>
</evidence>
<evidence type="ECO:0000256" key="2">
    <source>
        <dbReference type="PROSITE-ProRule" id="PRU00169"/>
    </source>
</evidence>
<dbReference type="SUPFAM" id="SSF52172">
    <property type="entry name" value="CheY-like"/>
    <property type="match status" value="1"/>
</dbReference>
<evidence type="ECO:0000259" key="3">
    <source>
        <dbReference type="PROSITE" id="PS50110"/>
    </source>
</evidence>
<dbReference type="InterPro" id="IPR001789">
    <property type="entry name" value="Sig_transdc_resp-reg_receiver"/>
</dbReference>
<dbReference type="InterPro" id="IPR011006">
    <property type="entry name" value="CheY-like_superfamily"/>
</dbReference>
<name>A0A2W7NSZ5_9BACT</name>
<accession>A0A2W7NSZ5</accession>
<sequence>MIRTVPTLLLVDDSPVNVELLKDILRRYHLLWAYNGQDAIRLATGDPRPDLILLDVVMPGMDGYEVCQALKKMEETHDIPVVFITGQTDSDSIIKGFDAGGVDYIGKPFNIPELRARIKTQLTIKRSRDENELLIRQIEDINTKLTDSINYALKIQTASLPKSEYLKKIMPEHFILLKPRDIVSGDFYWVSRCDNKLIVVAADCTGHGVPGAIMSMFGVAYLHQIVETNKILTPSRILDELRKVIIDALQQSQASEVKDGMDMSVVCVDTQNGSFEYAGAFNPAYLIHQGQLQIIHADTMPVSIGEVDKAFTNHVVNYQHGDCLYLFSDGFASQFGGENDKKLKQKGFRQMILDNYALPMSHQKEIYEQFFERWKGDREQIDDVLLIGMRL</sequence>
<comment type="caution">
    <text evidence="4">The sequence shown here is derived from an EMBL/GenBank/DDBJ whole genome shotgun (WGS) entry which is preliminary data.</text>
</comment>
<dbReference type="AlphaFoldDB" id="A0A2W7NSZ5"/>
<dbReference type="RefSeq" id="WP_111445773.1">
    <property type="nucleotide sequence ID" value="NZ_QKZK01000013.1"/>
</dbReference>
<protein>
    <submittedName>
        <fullName evidence="4">Stage II sporulation protein E</fullName>
    </submittedName>
</protein>
<dbReference type="PANTHER" id="PTHR44591:SF3">
    <property type="entry name" value="RESPONSE REGULATORY DOMAIN-CONTAINING PROTEIN"/>
    <property type="match status" value="1"/>
</dbReference>
<dbReference type="SMART" id="SM00448">
    <property type="entry name" value="REC"/>
    <property type="match status" value="1"/>
</dbReference>
<keyword evidence="5" id="KW-1185">Reference proteome</keyword>
<keyword evidence="1 2" id="KW-0597">Phosphoprotein</keyword>
<feature type="domain" description="Response regulatory" evidence="3">
    <location>
        <begin position="7"/>
        <end position="122"/>
    </location>
</feature>